<dbReference type="EMBL" id="MT141196">
    <property type="protein sequence ID" value="QJA56047.1"/>
    <property type="molecule type" value="Genomic_DNA"/>
</dbReference>
<sequence>MKVYELMQRIGARDTNLVIAYIKDAFRSIEEISRENIASTYIDIVQGVEDYHFPSDMVKLVSLKIDVDIADAGDYYWEVYGRFIKLWKKDYSGELVAPDSNETNGIFIEYTSTGKMFAYNPDGDSDTYTYTTANHAEDLVLNDIVYVDPSSVERADAMLAGHYYKKTSYNKITSGDIVVGKIYRISAYSVLDFTALGASASTVGVKFKCTVAGTMTTVDNVELMPDVIETGTLTVGNDYMIFKKTSETFVNDGASAETAGTTFRATASTVTLSANDSVLLLTAWVDVGMTSTTKILNTLIWTDYTEIASPDEDSYINISDSYIDAIEEYVRMKLSDKTDDIKLKTYREQQFLKKHSRARKMNSGGPKLIYPRSPFSFK</sequence>
<organism evidence="1">
    <name type="scientific">viral metagenome</name>
    <dbReference type="NCBI Taxonomy" id="1070528"/>
    <lineage>
        <taxon>unclassified sequences</taxon>
        <taxon>metagenomes</taxon>
        <taxon>organismal metagenomes</taxon>
    </lineage>
</organism>
<protein>
    <submittedName>
        <fullName evidence="1">Uncharacterized protein</fullName>
    </submittedName>
</protein>
<dbReference type="EMBL" id="MT142377">
    <property type="protein sequence ID" value="QJA79341.1"/>
    <property type="molecule type" value="Genomic_DNA"/>
</dbReference>
<reference evidence="1" key="1">
    <citation type="submission" date="2020-03" db="EMBL/GenBank/DDBJ databases">
        <title>The deep terrestrial virosphere.</title>
        <authorList>
            <person name="Holmfeldt K."/>
            <person name="Nilsson E."/>
            <person name="Simone D."/>
            <person name="Lopez-Fernandez M."/>
            <person name="Wu X."/>
            <person name="de Brujin I."/>
            <person name="Lundin D."/>
            <person name="Andersson A."/>
            <person name="Bertilsson S."/>
            <person name="Dopson M."/>
        </authorList>
    </citation>
    <scope>NUCLEOTIDE SEQUENCE</scope>
    <source>
        <strain evidence="2">MM415A00915</strain>
        <strain evidence="1">MM415B01939</strain>
    </source>
</reference>
<dbReference type="AlphaFoldDB" id="A0A6M3IFY0"/>
<name>A0A6M3IFY0_9ZZZZ</name>
<evidence type="ECO:0000313" key="2">
    <source>
        <dbReference type="EMBL" id="QJA79341.1"/>
    </source>
</evidence>
<gene>
    <name evidence="2" type="ORF">MM415A00915_0003</name>
    <name evidence="1" type="ORF">MM415B01939_0011</name>
</gene>
<accession>A0A6M3IFY0</accession>
<evidence type="ECO:0000313" key="1">
    <source>
        <dbReference type="EMBL" id="QJA56047.1"/>
    </source>
</evidence>
<proteinExistence type="predicted"/>